<dbReference type="GeneID" id="109716185"/>
<dbReference type="OrthoDB" id="610263at2759"/>
<protein>
    <recommendedName>
        <fullName evidence="13">Hexosyltransferase</fullName>
        <ecNumber evidence="13">2.4.1.-</ecNumber>
    </recommendedName>
</protein>
<reference evidence="15" key="2">
    <citation type="submission" date="2025-08" db="UniProtKB">
        <authorList>
            <consortium name="RefSeq"/>
        </authorList>
    </citation>
    <scope>IDENTIFICATION</scope>
    <source>
        <tissue evidence="15">Leaf</tissue>
    </source>
</reference>
<evidence type="ECO:0000256" key="12">
    <source>
        <dbReference type="ARBA" id="ARBA00023211"/>
    </source>
</evidence>
<dbReference type="PANTHER" id="PTHR11214:SF351">
    <property type="entry name" value="BETA-1,3-GALACTOSYLTRANSFERASE PVG3"/>
    <property type="match status" value="1"/>
</dbReference>
<evidence type="ECO:0000256" key="9">
    <source>
        <dbReference type="ARBA" id="ARBA00022989"/>
    </source>
</evidence>
<keyword evidence="7 13" id="KW-0812">Transmembrane</keyword>
<evidence type="ECO:0000256" key="13">
    <source>
        <dbReference type="RuleBase" id="RU363063"/>
    </source>
</evidence>
<keyword evidence="6" id="KW-0808">Transferase</keyword>
<comment type="pathway">
    <text evidence="3">Protein modification; protein glycosylation.</text>
</comment>
<evidence type="ECO:0000256" key="5">
    <source>
        <dbReference type="ARBA" id="ARBA00022676"/>
    </source>
</evidence>
<evidence type="ECO:0000256" key="6">
    <source>
        <dbReference type="ARBA" id="ARBA00022679"/>
    </source>
</evidence>
<feature type="transmembrane region" description="Helical" evidence="13">
    <location>
        <begin position="15"/>
        <end position="33"/>
    </location>
</feature>
<organism evidence="14 15">
    <name type="scientific">Ananas comosus</name>
    <name type="common">Pineapple</name>
    <name type="synonym">Ananas ananas</name>
    <dbReference type="NCBI Taxonomy" id="4615"/>
    <lineage>
        <taxon>Eukaryota</taxon>
        <taxon>Viridiplantae</taxon>
        <taxon>Streptophyta</taxon>
        <taxon>Embryophyta</taxon>
        <taxon>Tracheophyta</taxon>
        <taxon>Spermatophyta</taxon>
        <taxon>Magnoliopsida</taxon>
        <taxon>Liliopsida</taxon>
        <taxon>Poales</taxon>
        <taxon>Bromeliaceae</taxon>
        <taxon>Bromelioideae</taxon>
        <taxon>Ananas</taxon>
    </lineage>
</organism>
<accession>A0A6P5FMC6</accession>
<dbReference type="Proteomes" id="UP000515123">
    <property type="component" value="Linkage group 10"/>
</dbReference>
<keyword evidence="10 13" id="KW-0333">Golgi apparatus</keyword>
<evidence type="ECO:0000256" key="4">
    <source>
        <dbReference type="ARBA" id="ARBA00008661"/>
    </source>
</evidence>
<evidence type="ECO:0000256" key="10">
    <source>
        <dbReference type="ARBA" id="ARBA00023034"/>
    </source>
</evidence>
<sequence>MTTSLCNQSPPTTNLLVLIIPLELLLLTFIFLYPNDLKIQSYLSACRAAAPASAVSDFIGIGPVAVKPDFRLLIGVLTHPDSYERRQLVRLVYSLKPPGLAAHIDVRFVFCNLTSDEQEVLVALEIMLHDDIIILDCRENMNFGKTYHYFSSLPKLLDRSSGGGRPYDYVMKMDDDTYFRLDSLAESLRGKPREDMYYGLEIPCKGEKFPPFPAPFMTGMGYVLSWDLVEWVAASEIARNHTIGPEDMLVGMWLSMGGRGKNWYGMGRAMYNYKGWNESTNCFRHELAPDTVAVHMLKNNSRVHLSRITSGKALSTELRPLLAPPRRSREDLKNMRVRIINIVPSKYDHPREELDPPDPKEAI</sequence>
<evidence type="ECO:0000256" key="1">
    <source>
        <dbReference type="ARBA" id="ARBA00001936"/>
    </source>
</evidence>
<evidence type="ECO:0000256" key="3">
    <source>
        <dbReference type="ARBA" id="ARBA00004922"/>
    </source>
</evidence>
<reference evidence="14" key="1">
    <citation type="journal article" date="2015" name="Nat. Genet.">
        <title>The pineapple genome and the evolution of CAM photosynthesis.</title>
        <authorList>
            <person name="Ming R."/>
            <person name="VanBuren R."/>
            <person name="Wai C.M."/>
            <person name="Tang H."/>
            <person name="Schatz M.C."/>
            <person name="Bowers J.E."/>
            <person name="Lyons E."/>
            <person name="Wang M.L."/>
            <person name="Chen J."/>
            <person name="Biggers E."/>
            <person name="Zhang J."/>
            <person name="Huang L."/>
            <person name="Zhang L."/>
            <person name="Miao W."/>
            <person name="Zhang J."/>
            <person name="Ye Z."/>
            <person name="Miao C."/>
            <person name="Lin Z."/>
            <person name="Wang H."/>
            <person name="Zhou H."/>
            <person name="Yim W.C."/>
            <person name="Priest H.D."/>
            <person name="Zheng C."/>
            <person name="Woodhouse M."/>
            <person name="Edger P.P."/>
            <person name="Guyot R."/>
            <person name="Guo H.B."/>
            <person name="Guo H."/>
            <person name="Zheng G."/>
            <person name="Singh R."/>
            <person name="Sharma A."/>
            <person name="Min X."/>
            <person name="Zheng Y."/>
            <person name="Lee H."/>
            <person name="Gurtowski J."/>
            <person name="Sedlazeck F.J."/>
            <person name="Harkess A."/>
            <person name="McKain M.R."/>
            <person name="Liao Z."/>
            <person name="Fang J."/>
            <person name="Liu J."/>
            <person name="Zhang X."/>
            <person name="Zhang Q."/>
            <person name="Hu W."/>
            <person name="Qin Y."/>
            <person name="Wang K."/>
            <person name="Chen L.Y."/>
            <person name="Shirley N."/>
            <person name="Lin Y.R."/>
            <person name="Liu L.Y."/>
            <person name="Hernandez A.G."/>
            <person name="Wright C.L."/>
            <person name="Bulone V."/>
            <person name="Tuskan G.A."/>
            <person name="Heath K."/>
            <person name="Zee F."/>
            <person name="Moore P.H."/>
            <person name="Sunkar R."/>
            <person name="Leebens-Mack J.H."/>
            <person name="Mockler T."/>
            <person name="Bennetzen J.L."/>
            <person name="Freeling M."/>
            <person name="Sankoff D."/>
            <person name="Paterson A.H."/>
            <person name="Zhu X."/>
            <person name="Yang X."/>
            <person name="Smith J.A."/>
            <person name="Cushman J.C."/>
            <person name="Paull R.E."/>
            <person name="Yu Q."/>
        </authorList>
    </citation>
    <scope>NUCLEOTIDE SEQUENCE [LARGE SCALE GENOMIC DNA]</scope>
    <source>
        <strain evidence="14">cv. F153</strain>
    </source>
</reference>
<dbReference type="InterPro" id="IPR002659">
    <property type="entry name" value="Glyco_trans_31"/>
</dbReference>
<dbReference type="Pfam" id="PF01762">
    <property type="entry name" value="Galactosyl_T"/>
    <property type="match status" value="1"/>
</dbReference>
<keyword evidence="14" id="KW-1185">Reference proteome</keyword>
<keyword evidence="8 13" id="KW-0735">Signal-anchor</keyword>
<dbReference type="InterPro" id="IPR029044">
    <property type="entry name" value="Nucleotide-diphossugar_trans"/>
</dbReference>
<dbReference type="SUPFAM" id="SSF53448">
    <property type="entry name" value="Nucleotide-diphospho-sugar transferases"/>
    <property type="match status" value="1"/>
</dbReference>
<gene>
    <name evidence="15" type="primary">LOC109716185</name>
</gene>
<dbReference type="GO" id="GO:0016758">
    <property type="term" value="F:hexosyltransferase activity"/>
    <property type="evidence" value="ECO:0007669"/>
    <property type="project" value="InterPro"/>
</dbReference>
<evidence type="ECO:0000313" key="15">
    <source>
        <dbReference type="RefSeq" id="XP_020097104.1"/>
    </source>
</evidence>
<comment type="subcellular location">
    <subcellularLocation>
        <location evidence="2 13">Golgi apparatus membrane</location>
        <topology evidence="2 13">Single-pass type II membrane protein</topology>
    </subcellularLocation>
</comment>
<dbReference type="PANTHER" id="PTHR11214">
    <property type="entry name" value="BETA-1,3-N-ACETYLGLUCOSAMINYLTRANSFERASE"/>
    <property type="match status" value="1"/>
</dbReference>
<name>A0A6P5FMC6_ANACO</name>
<keyword evidence="11 13" id="KW-0472">Membrane</keyword>
<proteinExistence type="inferred from homology"/>
<comment type="cofactor">
    <cofactor evidence="1 13">
        <name>Mn(2+)</name>
        <dbReference type="ChEBI" id="CHEBI:29035"/>
    </cofactor>
</comment>
<evidence type="ECO:0000256" key="2">
    <source>
        <dbReference type="ARBA" id="ARBA00004323"/>
    </source>
</evidence>
<keyword evidence="5 13" id="KW-0328">Glycosyltransferase</keyword>
<evidence type="ECO:0000256" key="8">
    <source>
        <dbReference type="ARBA" id="ARBA00022968"/>
    </source>
</evidence>
<evidence type="ECO:0000256" key="7">
    <source>
        <dbReference type="ARBA" id="ARBA00022692"/>
    </source>
</evidence>
<keyword evidence="9 13" id="KW-1133">Transmembrane helix</keyword>
<dbReference type="AlphaFoldDB" id="A0A6P5FMC6"/>
<evidence type="ECO:0000313" key="14">
    <source>
        <dbReference type="Proteomes" id="UP000515123"/>
    </source>
</evidence>
<dbReference type="RefSeq" id="XP_020097104.1">
    <property type="nucleotide sequence ID" value="XM_020241515.1"/>
</dbReference>
<dbReference type="Gene3D" id="3.90.550.50">
    <property type="match status" value="1"/>
</dbReference>
<dbReference type="EC" id="2.4.1.-" evidence="13"/>
<dbReference type="UniPathway" id="UPA00378"/>
<keyword evidence="12 13" id="KW-0464">Manganese</keyword>
<dbReference type="GO" id="GO:0000139">
    <property type="term" value="C:Golgi membrane"/>
    <property type="evidence" value="ECO:0007669"/>
    <property type="project" value="UniProtKB-SubCell"/>
</dbReference>
<comment type="similarity">
    <text evidence="4 13">Belongs to the glycosyltransferase 31 family.</text>
</comment>
<evidence type="ECO:0000256" key="11">
    <source>
        <dbReference type="ARBA" id="ARBA00023136"/>
    </source>
</evidence>